<dbReference type="AlphaFoldDB" id="A0A1X6NVG5"/>
<evidence type="ECO:0000313" key="2">
    <source>
        <dbReference type="EMBL" id="OSX72363.1"/>
    </source>
</evidence>
<dbReference type="EMBL" id="KV919066">
    <property type="protein sequence ID" value="OSX72363.1"/>
    <property type="molecule type" value="Genomic_DNA"/>
</dbReference>
<accession>A0A1X6NVG5</accession>
<keyword evidence="3" id="KW-1185">Reference proteome</keyword>
<proteinExistence type="predicted"/>
<feature type="compositionally biased region" description="Low complexity" evidence="1">
    <location>
        <begin position="173"/>
        <end position="183"/>
    </location>
</feature>
<sequence length="321" mass="32968">MEGTPTAVASRGRKRAAAGVASPPAPPAKNFTFGERKALLAAARDHWSEYRGRRTGDKTRRTGRELSDVFVSLVPAAEKAAAAARDPKALDKKLKNMRSSYNTAAKECRRTGASKADKKDAIIKFGGAVLFEMAKVVFEDCPVSNEHTVLELVDFLQGANDDTAGHGGGAAVAGGDVSDGGVVPPADSTGTVRGGSRDKEVGQCDGGEASENDYSDGDSDGTPPSGARLAASMTASPGKDPTAVDIENNVRSKKAKTVKKDSAASVLRDYLQVKLAGAATSTGSAGGGRAEGRIEEATASDGASVGDVRLAIVNLLNAYAD</sequence>
<evidence type="ECO:0000313" key="3">
    <source>
        <dbReference type="Proteomes" id="UP000218209"/>
    </source>
</evidence>
<protein>
    <submittedName>
        <fullName evidence="2">Uncharacterized protein</fullName>
    </submittedName>
</protein>
<dbReference type="Proteomes" id="UP000218209">
    <property type="component" value="Unassembled WGS sequence"/>
</dbReference>
<feature type="region of interest" description="Disordered" evidence="1">
    <location>
        <begin position="166"/>
        <end position="244"/>
    </location>
</feature>
<evidence type="ECO:0000256" key="1">
    <source>
        <dbReference type="SAM" id="MobiDB-lite"/>
    </source>
</evidence>
<organism evidence="2 3">
    <name type="scientific">Porphyra umbilicalis</name>
    <name type="common">Purple laver</name>
    <name type="synonym">Red alga</name>
    <dbReference type="NCBI Taxonomy" id="2786"/>
    <lineage>
        <taxon>Eukaryota</taxon>
        <taxon>Rhodophyta</taxon>
        <taxon>Bangiophyceae</taxon>
        <taxon>Bangiales</taxon>
        <taxon>Bangiaceae</taxon>
        <taxon>Porphyra</taxon>
    </lineage>
</organism>
<name>A0A1X6NVG5_PORUM</name>
<feature type="compositionally biased region" description="Acidic residues" evidence="1">
    <location>
        <begin position="208"/>
        <end position="219"/>
    </location>
</feature>
<reference evidence="2 3" key="1">
    <citation type="submission" date="2017-03" db="EMBL/GenBank/DDBJ databases">
        <title>WGS assembly of Porphyra umbilicalis.</title>
        <authorList>
            <person name="Brawley S.H."/>
            <person name="Blouin N.A."/>
            <person name="Ficko-Blean E."/>
            <person name="Wheeler G.L."/>
            <person name="Lohr M."/>
            <person name="Goodson H.V."/>
            <person name="Jenkins J.W."/>
            <person name="Blaby-Haas C.E."/>
            <person name="Helliwell K.E."/>
            <person name="Chan C."/>
            <person name="Marriage T."/>
            <person name="Bhattacharya D."/>
            <person name="Klein A.S."/>
            <person name="Badis Y."/>
            <person name="Brodie J."/>
            <person name="Cao Y."/>
            <person name="Collen J."/>
            <person name="Dittami S.M."/>
            <person name="Gachon C.M."/>
            <person name="Green B.R."/>
            <person name="Karpowicz S."/>
            <person name="Kim J.W."/>
            <person name="Kudahl U."/>
            <person name="Lin S."/>
            <person name="Michel G."/>
            <person name="Mittag M."/>
            <person name="Olson B.J."/>
            <person name="Pangilinan J."/>
            <person name="Peng Y."/>
            <person name="Qiu H."/>
            <person name="Shu S."/>
            <person name="Singer J.T."/>
            <person name="Smith A.G."/>
            <person name="Sprecher B.N."/>
            <person name="Wagner V."/>
            <person name="Wang W."/>
            <person name="Wang Z.-Y."/>
            <person name="Yan J."/>
            <person name="Yarish C."/>
            <person name="Zoeuner-Riek S."/>
            <person name="Zhuang Y."/>
            <person name="Zou Y."/>
            <person name="Lindquist E.A."/>
            <person name="Grimwood J."/>
            <person name="Barry K."/>
            <person name="Rokhsar D.S."/>
            <person name="Schmutz J."/>
            <person name="Stiller J.W."/>
            <person name="Grossman A.R."/>
            <person name="Prochnik S.E."/>
        </authorList>
    </citation>
    <scope>NUCLEOTIDE SEQUENCE [LARGE SCALE GENOMIC DNA]</scope>
    <source>
        <strain evidence="2">4086291</strain>
    </source>
</reference>
<gene>
    <name evidence="2" type="ORF">BU14_0443s0007</name>
</gene>
<feature type="region of interest" description="Disordered" evidence="1">
    <location>
        <begin position="1"/>
        <end position="31"/>
    </location>
</feature>